<evidence type="ECO:0000313" key="3">
    <source>
        <dbReference type="EMBL" id="SDI01181.1"/>
    </source>
</evidence>
<proteinExistence type="predicted"/>
<feature type="region of interest" description="Disordered" evidence="1">
    <location>
        <begin position="1"/>
        <end position="37"/>
    </location>
</feature>
<sequence length="173" mass="19112">MSSQKRRIPSAKGPKRPATVSKKRKKTTPTTAKKETTNSILPLKNKMDIKAASSLMKNLPALLSKSPDEMRTSINTVRQWSSQMRGTMAEMEQTLGTLTNLIGMYERWSTSSQKRAALRAAEQGNGATDEKSPLSFIKSLNNIDFRQIISLLNSPLVQALLEMDEIASSAEEA</sequence>
<dbReference type="OrthoDB" id="2679617at2"/>
<protein>
    <submittedName>
        <fullName evidence="2">Uncharacterized protein</fullName>
    </submittedName>
</protein>
<evidence type="ECO:0000313" key="5">
    <source>
        <dbReference type="Proteomes" id="UP000182836"/>
    </source>
</evidence>
<feature type="compositionally biased region" description="Basic residues" evidence="1">
    <location>
        <begin position="1"/>
        <end position="27"/>
    </location>
</feature>
<dbReference type="PATRIC" id="fig|47500.8.peg.3303"/>
<dbReference type="RefSeq" id="WP_043067937.1">
    <property type="nucleotide sequence ID" value="NZ_BJOA01000024.1"/>
</dbReference>
<reference evidence="3 5" key="2">
    <citation type="submission" date="2016-10" db="EMBL/GenBank/DDBJ databases">
        <authorList>
            <person name="de Groot N.N."/>
        </authorList>
    </citation>
    <scope>NUCLEOTIDE SEQUENCE [LARGE SCALE GENOMIC DNA]</scope>
    <source>
        <strain evidence="3 5">DSM 2895</strain>
    </source>
</reference>
<dbReference type="Proteomes" id="UP000037269">
    <property type="component" value="Unassembled WGS sequence"/>
</dbReference>
<dbReference type="EMBL" id="FNED01000001">
    <property type="protein sequence ID" value="SDI01181.1"/>
    <property type="molecule type" value="Genomic_DNA"/>
</dbReference>
<dbReference type="GeneID" id="42308155"/>
<evidence type="ECO:0000256" key="1">
    <source>
        <dbReference type="SAM" id="MobiDB-lite"/>
    </source>
</evidence>
<accession>A0A0D1XXS3</accession>
<keyword evidence="4" id="KW-1185">Reference proteome</keyword>
<dbReference type="Proteomes" id="UP000182836">
    <property type="component" value="Unassembled WGS sequence"/>
</dbReference>
<gene>
    <name evidence="2" type="ORF">AF333_23810</name>
    <name evidence="3" type="ORF">SAMN04487909_101235</name>
</gene>
<evidence type="ECO:0000313" key="2">
    <source>
        <dbReference type="EMBL" id="KON98008.1"/>
    </source>
</evidence>
<evidence type="ECO:0000313" key="4">
    <source>
        <dbReference type="Proteomes" id="UP000037269"/>
    </source>
</evidence>
<name>A0A0D1XXS3_ANEMI</name>
<dbReference type="EMBL" id="LGUG01000004">
    <property type="protein sequence ID" value="KON98008.1"/>
    <property type="molecule type" value="Genomic_DNA"/>
</dbReference>
<organism evidence="2 4">
    <name type="scientific">Aneurinibacillus migulanus</name>
    <name type="common">Bacillus migulanus</name>
    <dbReference type="NCBI Taxonomy" id="47500"/>
    <lineage>
        <taxon>Bacteria</taxon>
        <taxon>Bacillati</taxon>
        <taxon>Bacillota</taxon>
        <taxon>Bacilli</taxon>
        <taxon>Bacillales</taxon>
        <taxon>Paenibacillaceae</taxon>
        <taxon>Aneurinibacillus group</taxon>
        <taxon>Aneurinibacillus</taxon>
    </lineage>
</organism>
<dbReference type="AlphaFoldDB" id="A0A0D1XXS3"/>
<reference evidence="2 4" key="1">
    <citation type="submission" date="2015-07" db="EMBL/GenBank/DDBJ databases">
        <title>Fjat-14205 dsm 2895.</title>
        <authorList>
            <person name="Liu B."/>
            <person name="Wang J."/>
            <person name="Zhu Y."/>
            <person name="Liu G."/>
            <person name="Chen Q."/>
            <person name="Chen Z."/>
            <person name="Lan J."/>
            <person name="Che J."/>
            <person name="Ge C."/>
            <person name="Shi H."/>
            <person name="Pan Z."/>
            <person name="Liu X."/>
        </authorList>
    </citation>
    <scope>NUCLEOTIDE SEQUENCE [LARGE SCALE GENOMIC DNA]</scope>
    <source>
        <strain evidence="2 4">DSM 2895</strain>
    </source>
</reference>